<proteinExistence type="inferred from homology"/>
<evidence type="ECO:0000256" key="2">
    <source>
        <dbReference type="PIRNR" id="PIRNR016661"/>
    </source>
</evidence>
<dbReference type="Pfam" id="PF02632">
    <property type="entry name" value="BioY"/>
    <property type="match status" value="1"/>
</dbReference>
<comment type="subcellular location">
    <subcellularLocation>
        <location evidence="2">Cell membrane</location>
        <topology evidence="2">Multi-pass membrane protein</topology>
    </subcellularLocation>
</comment>
<keyword evidence="2 3" id="KW-0472">Membrane</keyword>
<keyword evidence="5" id="KW-1185">Reference proteome</keyword>
<feature type="transmembrane region" description="Helical" evidence="3">
    <location>
        <begin position="83"/>
        <end position="100"/>
    </location>
</feature>
<dbReference type="EMBL" id="SMAB01000002">
    <property type="protein sequence ID" value="TCS84220.1"/>
    <property type="molecule type" value="Genomic_DNA"/>
</dbReference>
<gene>
    <name evidence="4" type="ORF">EDD72_102264</name>
</gene>
<feature type="transmembrane region" description="Helical" evidence="3">
    <location>
        <begin position="7"/>
        <end position="24"/>
    </location>
</feature>
<dbReference type="GO" id="GO:0005886">
    <property type="term" value="C:plasma membrane"/>
    <property type="evidence" value="ECO:0007669"/>
    <property type="project" value="UniProtKB-SubCell"/>
</dbReference>
<dbReference type="AlphaFoldDB" id="A0A4R3KL37"/>
<keyword evidence="3" id="KW-1133">Transmembrane helix</keyword>
<feature type="transmembrane region" description="Helical" evidence="3">
    <location>
        <begin position="54"/>
        <end position="77"/>
    </location>
</feature>
<sequence>MNTRNWVFSAMMTAVIAILAQLSIPIGPVPITLSVFGVYLAAGLLGARMGTISMIVYILLGAIGVPVFANFSGGIHVLLGKTGGYLFGYIIATYFIGKFFEKSKDKSIRYRSIHFISLSLIGLVIIYTLGAIQLKYVLNLSFAKAFEFGVAPFILFDIIKIVIASIIIVPIKQSLKSSNLLFE</sequence>
<dbReference type="InterPro" id="IPR003784">
    <property type="entry name" value="BioY"/>
</dbReference>
<protein>
    <recommendedName>
        <fullName evidence="2">Biotin transporter</fullName>
    </recommendedName>
</protein>
<feature type="transmembrane region" description="Helical" evidence="3">
    <location>
        <begin position="30"/>
        <end position="47"/>
    </location>
</feature>
<evidence type="ECO:0000256" key="1">
    <source>
        <dbReference type="ARBA" id="ARBA00010692"/>
    </source>
</evidence>
<comment type="similarity">
    <text evidence="1 2">Belongs to the BioY family.</text>
</comment>
<keyword evidence="3" id="KW-0812">Transmembrane</keyword>
<dbReference type="PIRSF" id="PIRSF016661">
    <property type="entry name" value="BioY"/>
    <property type="match status" value="1"/>
</dbReference>
<feature type="transmembrane region" description="Helical" evidence="3">
    <location>
        <begin position="112"/>
        <end position="130"/>
    </location>
</feature>
<evidence type="ECO:0000313" key="4">
    <source>
        <dbReference type="EMBL" id="TCS84220.1"/>
    </source>
</evidence>
<dbReference type="RefSeq" id="WP_207893621.1">
    <property type="nucleotide sequence ID" value="NZ_SMAB01000002.1"/>
</dbReference>
<dbReference type="PANTHER" id="PTHR34295">
    <property type="entry name" value="BIOTIN TRANSPORTER BIOY"/>
    <property type="match status" value="1"/>
</dbReference>
<reference evidence="4 5" key="1">
    <citation type="submission" date="2019-03" db="EMBL/GenBank/DDBJ databases">
        <title>Genomic Encyclopedia of Type Strains, Phase IV (KMG-IV): sequencing the most valuable type-strain genomes for metagenomic binning, comparative biology and taxonomic classification.</title>
        <authorList>
            <person name="Goeker M."/>
        </authorList>
    </citation>
    <scope>NUCLEOTIDE SEQUENCE [LARGE SCALE GENOMIC DNA]</scope>
    <source>
        <strain evidence="4 5">DSM 23802</strain>
    </source>
</reference>
<keyword evidence="2" id="KW-0813">Transport</keyword>
<evidence type="ECO:0000256" key="3">
    <source>
        <dbReference type="SAM" id="Phobius"/>
    </source>
</evidence>
<dbReference type="Proteomes" id="UP000295788">
    <property type="component" value="Unassembled WGS sequence"/>
</dbReference>
<dbReference type="PANTHER" id="PTHR34295:SF1">
    <property type="entry name" value="BIOTIN TRANSPORTER BIOY"/>
    <property type="match status" value="1"/>
</dbReference>
<evidence type="ECO:0000313" key="5">
    <source>
        <dbReference type="Proteomes" id="UP000295788"/>
    </source>
</evidence>
<name>A0A4R3KL37_9BACI</name>
<organism evidence="4 5">
    <name type="scientific">Tepidibacillus fermentans</name>
    <dbReference type="NCBI Taxonomy" id="1281767"/>
    <lineage>
        <taxon>Bacteria</taxon>
        <taxon>Bacillati</taxon>
        <taxon>Bacillota</taxon>
        <taxon>Bacilli</taxon>
        <taxon>Bacillales</taxon>
        <taxon>Bacillaceae</taxon>
        <taxon>Tepidibacillus</taxon>
    </lineage>
</organism>
<accession>A0A4R3KL37</accession>
<dbReference type="Gene3D" id="1.10.1760.20">
    <property type="match status" value="1"/>
</dbReference>
<keyword evidence="2" id="KW-1003">Cell membrane</keyword>
<comment type="caution">
    <text evidence="4">The sequence shown here is derived from an EMBL/GenBank/DDBJ whole genome shotgun (WGS) entry which is preliminary data.</text>
</comment>
<dbReference type="GO" id="GO:0015225">
    <property type="term" value="F:biotin transmembrane transporter activity"/>
    <property type="evidence" value="ECO:0007669"/>
    <property type="project" value="UniProtKB-UniRule"/>
</dbReference>
<feature type="transmembrane region" description="Helical" evidence="3">
    <location>
        <begin position="150"/>
        <end position="171"/>
    </location>
</feature>